<dbReference type="GO" id="GO:0043164">
    <property type="term" value="P:Gram-negative-bacterium-type cell wall biogenesis"/>
    <property type="evidence" value="ECO:0007669"/>
    <property type="project" value="TreeGrafter"/>
</dbReference>
<dbReference type="GO" id="GO:0005886">
    <property type="term" value="C:plasma membrane"/>
    <property type="evidence" value="ECO:0007669"/>
    <property type="project" value="TreeGrafter"/>
</dbReference>
<dbReference type="STRING" id="395963.Bind_1673"/>
<gene>
    <name evidence="3" type="ordered locus">Bind_1673</name>
</gene>
<dbReference type="PANTHER" id="PTHR30336">
    <property type="entry name" value="INNER MEMBRANE PROTEIN, PROBABLE PERMEASE"/>
    <property type="match status" value="1"/>
</dbReference>
<name>B2IC49_BEII9</name>
<evidence type="ECO:0000313" key="3">
    <source>
        <dbReference type="EMBL" id="ACB95304.1"/>
    </source>
</evidence>
<keyword evidence="4" id="KW-1185">Reference proteome</keyword>
<reference evidence="3 4" key="2">
    <citation type="journal article" date="2010" name="J. Bacteriol.">
        <title>Complete genome sequence of Beijerinckia indica subsp. indica.</title>
        <authorList>
            <person name="Tamas I."/>
            <person name="Dedysh S.N."/>
            <person name="Liesack W."/>
            <person name="Stott M.B."/>
            <person name="Alam M."/>
            <person name="Murrell J.C."/>
            <person name="Dunfield P.F."/>
        </authorList>
    </citation>
    <scope>NUCLEOTIDE SEQUENCE [LARGE SCALE GENOMIC DNA]</scope>
    <source>
        <strain evidence="4">ATCC 9039 / DSM 1715 / NCIMB 8712</strain>
    </source>
</reference>
<keyword evidence="1" id="KW-0472">Membrane</keyword>
<reference evidence="4" key="1">
    <citation type="submission" date="2008-03" db="EMBL/GenBank/DDBJ databases">
        <title>Complete sequence of chromosome of Beijerinckia indica subsp. indica ATCC 9039.</title>
        <authorList>
            <consortium name="US DOE Joint Genome Institute"/>
            <person name="Copeland A."/>
            <person name="Lucas S."/>
            <person name="Lapidus A."/>
            <person name="Glavina del Rio T."/>
            <person name="Dalin E."/>
            <person name="Tice H."/>
            <person name="Bruce D."/>
            <person name="Goodwin L."/>
            <person name="Pitluck S."/>
            <person name="LaButti K."/>
            <person name="Schmutz J."/>
            <person name="Larimer F."/>
            <person name="Land M."/>
            <person name="Hauser L."/>
            <person name="Kyrpides N."/>
            <person name="Mikhailova N."/>
            <person name="Dunfield P.F."/>
            <person name="Dedysh S.N."/>
            <person name="Liesack W."/>
            <person name="Saw J.H."/>
            <person name="Alam M."/>
            <person name="Chen Y."/>
            <person name="Murrell J.C."/>
            <person name="Richardson P."/>
        </authorList>
    </citation>
    <scope>NUCLEOTIDE SEQUENCE [LARGE SCALE GENOMIC DNA]</scope>
    <source>
        <strain evidence="4">ATCC 9039 / DSM 1715 / NCIMB 8712</strain>
    </source>
</reference>
<sequence length="284" mass="31515">MFFNLSKIFWLFAEPGSFIILLGLLGLILVFTPWVKAGQRLQAIAILLLAFVLLTPFGAFVVRPLEDRFPNPDLHAIDPAGIIVLGGGMDSRESKARGVPILNTAGSRMTAGVELSRLFPQAKLIFTGGSGDLMGDQPSESIYARELWQNLGVPAEQMVFEGNSRNTWENAVFTRDLIKPKPEDRYLLVTSAAHMPRSVGIFRKVGFNVIPYNANYMTIGDARDWSVTTLAHDRLRMLSFGLREWIGLLAYRLTGKTSDFFPGPVEQAATYPQSHAALEERTAR</sequence>
<dbReference type="OrthoDB" id="9809813at2"/>
<dbReference type="Gene3D" id="3.40.50.620">
    <property type="entry name" value="HUPs"/>
    <property type="match status" value="1"/>
</dbReference>
<evidence type="ECO:0000259" key="2">
    <source>
        <dbReference type="Pfam" id="PF02698"/>
    </source>
</evidence>
<organism evidence="3 4">
    <name type="scientific">Beijerinckia indica subsp. indica (strain ATCC 9039 / DSM 1715 / NCIMB 8712)</name>
    <dbReference type="NCBI Taxonomy" id="395963"/>
    <lineage>
        <taxon>Bacteria</taxon>
        <taxon>Pseudomonadati</taxon>
        <taxon>Pseudomonadota</taxon>
        <taxon>Alphaproteobacteria</taxon>
        <taxon>Hyphomicrobiales</taxon>
        <taxon>Beijerinckiaceae</taxon>
        <taxon>Beijerinckia</taxon>
    </lineage>
</organism>
<feature type="domain" description="DUF218" evidence="2">
    <location>
        <begin position="81"/>
        <end position="247"/>
    </location>
</feature>
<dbReference type="HOGENOM" id="CLU_053514_1_2_5"/>
<dbReference type="KEGG" id="bid:Bind_1673"/>
<dbReference type="PANTHER" id="PTHR30336:SF4">
    <property type="entry name" value="ENVELOPE BIOGENESIS FACTOR ELYC"/>
    <property type="match status" value="1"/>
</dbReference>
<dbReference type="CDD" id="cd06259">
    <property type="entry name" value="YdcF-like"/>
    <property type="match status" value="1"/>
</dbReference>
<feature type="transmembrane region" description="Helical" evidence="1">
    <location>
        <begin position="41"/>
        <end position="62"/>
    </location>
</feature>
<proteinExistence type="predicted"/>
<dbReference type="InterPro" id="IPR051599">
    <property type="entry name" value="Cell_Envelope_Assoc"/>
</dbReference>
<dbReference type="AlphaFoldDB" id="B2IC49"/>
<dbReference type="Pfam" id="PF02698">
    <property type="entry name" value="DUF218"/>
    <property type="match status" value="1"/>
</dbReference>
<dbReference type="InterPro" id="IPR014729">
    <property type="entry name" value="Rossmann-like_a/b/a_fold"/>
</dbReference>
<dbReference type="EMBL" id="CP001016">
    <property type="protein sequence ID" value="ACB95304.1"/>
    <property type="molecule type" value="Genomic_DNA"/>
</dbReference>
<keyword evidence="1" id="KW-1133">Transmembrane helix</keyword>
<evidence type="ECO:0000313" key="4">
    <source>
        <dbReference type="Proteomes" id="UP000001695"/>
    </source>
</evidence>
<dbReference type="eggNOG" id="COG1434">
    <property type="taxonomic scope" value="Bacteria"/>
</dbReference>
<evidence type="ECO:0000256" key="1">
    <source>
        <dbReference type="SAM" id="Phobius"/>
    </source>
</evidence>
<protein>
    <recommendedName>
        <fullName evidence="2">DUF218 domain-containing protein</fullName>
    </recommendedName>
</protein>
<dbReference type="InterPro" id="IPR003848">
    <property type="entry name" value="DUF218"/>
</dbReference>
<accession>B2IC49</accession>
<keyword evidence="1" id="KW-0812">Transmembrane</keyword>
<dbReference type="GO" id="GO:0000270">
    <property type="term" value="P:peptidoglycan metabolic process"/>
    <property type="evidence" value="ECO:0007669"/>
    <property type="project" value="TreeGrafter"/>
</dbReference>
<dbReference type="RefSeq" id="WP_012384661.1">
    <property type="nucleotide sequence ID" value="NC_010581.1"/>
</dbReference>
<dbReference type="Proteomes" id="UP000001695">
    <property type="component" value="Chromosome"/>
</dbReference>
<feature type="transmembrane region" description="Helical" evidence="1">
    <location>
        <begin position="12"/>
        <end position="35"/>
    </location>
</feature>